<dbReference type="STRING" id="83765.SAMN05660284_01413"/>
<gene>
    <name evidence="1" type="ORF">SAMN05660284_01413</name>
</gene>
<accession>A0A1I4YQV8</accession>
<dbReference type="InterPro" id="IPR007420">
    <property type="entry name" value="DUF465"/>
</dbReference>
<dbReference type="EMBL" id="FOVE01000008">
    <property type="protein sequence ID" value="SFN40029.1"/>
    <property type="molecule type" value="Genomic_DNA"/>
</dbReference>
<dbReference type="Proteomes" id="UP000242869">
    <property type="component" value="Unassembled WGS sequence"/>
</dbReference>
<evidence type="ECO:0000313" key="2">
    <source>
        <dbReference type="Proteomes" id="UP000242869"/>
    </source>
</evidence>
<evidence type="ECO:0008006" key="3">
    <source>
        <dbReference type="Google" id="ProtNLM"/>
    </source>
</evidence>
<name>A0A1I4YQV8_9NEIS</name>
<dbReference type="AlphaFoldDB" id="A0A1I4YQV8"/>
<dbReference type="Gene3D" id="6.10.280.50">
    <property type="match status" value="1"/>
</dbReference>
<dbReference type="OrthoDB" id="5616367at2"/>
<sequence>MFHEHRDLIAQLRNADRHFMSLFDQHNQLDQKIKNMEARIEIATHEEIETLKKMKLALKDQIYGILKNAEAQA</sequence>
<organism evidence="1 2">
    <name type="scientific">Formivibrio citricus</name>
    <dbReference type="NCBI Taxonomy" id="83765"/>
    <lineage>
        <taxon>Bacteria</taxon>
        <taxon>Pseudomonadati</taxon>
        <taxon>Pseudomonadota</taxon>
        <taxon>Betaproteobacteria</taxon>
        <taxon>Neisseriales</taxon>
        <taxon>Chitinibacteraceae</taxon>
        <taxon>Formivibrio</taxon>
    </lineage>
</organism>
<evidence type="ECO:0000313" key="1">
    <source>
        <dbReference type="EMBL" id="SFN40029.1"/>
    </source>
</evidence>
<reference evidence="2" key="1">
    <citation type="submission" date="2016-10" db="EMBL/GenBank/DDBJ databases">
        <authorList>
            <person name="Varghese N."/>
            <person name="Submissions S."/>
        </authorList>
    </citation>
    <scope>NUCLEOTIDE SEQUENCE [LARGE SCALE GENOMIC DNA]</scope>
    <source>
        <strain evidence="2">DSM 6150</strain>
    </source>
</reference>
<dbReference type="Pfam" id="PF04325">
    <property type="entry name" value="DUF465"/>
    <property type="match status" value="1"/>
</dbReference>
<protein>
    <recommendedName>
        <fullName evidence="3">DUF465 domain-containing protein</fullName>
    </recommendedName>
</protein>
<keyword evidence="2" id="KW-1185">Reference proteome</keyword>
<proteinExistence type="predicted"/>
<dbReference type="InterPro" id="IPR038444">
    <property type="entry name" value="DUF465_sf"/>
</dbReference>